<reference evidence="22" key="1">
    <citation type="submission" date="2017-09" db="EMBL/GenBank/DDBJ databases">
        <title>Depth-based differentiation of microbial function through sediment-hosted aquifers and enrichment of novel symbionts in the deep terrestrial subsurface.</title>
        <authorList>
            <person name="Probst A.J."/>
            <person name="Ladd B."/>
            <person name="Jarett J.K."/>
            <person name="Geller-Mcgrath D.E."/>
            <person name="Sieber C.M.K."/>
            <person name="Emerson J.B."/>
            <person name="Anantharaman K."/>
            <person name="Thomas B.C."/>
            <person name="Malmstrom R."/>
            <person name="Stieglmeier M."/>
            <person name="Klingl A."/>
            <person name="Woyke T."/>
            <person name="Ryan C.M."/>
            <person name="Banfield J.F."/>
        </authorList>
    </citation>
    <scope>NUCLEOTIDE SEQUENCE [LARGE SCALE GENOMIC DNA]</scope>
</reference>
<keyword evidence="14" id="KW-0961">Cell wall biogenesis/degradation</keyword>
<organism evidence="21 22">
    <name type="scientific">Candidatus Magasanikbacteria bacterium CG10_big_fil_rev_8_21_14_0_10_36_32</name>
    <dbReference type="NCBI Taxonomy" id="1974646"/>
    <lineage>
        <taxon>Bacteria</taxon>
        <taxon>Candidatus Magasanikiibacteriota</taxon>
    </lineage>
</organism>
<keyword evidence="5" id="KW-0121">Carboxypeptidase</keyword>
<feature type="transmembrane region" description="Helical" evidence="18">
    <location>
        <begin position="42"/>
        <end position="64"/>
    </location>
</feature>
<dbReference type="Gene3D" id="2.60.40.10">
    <property type="entry name" value="Immunoglobulins"/>
    <property type="match status" value="1"/>
</dbReference>
<evidence type="ECO:0000256" key="8">
    <source>
        <dbReference type="ARBA" id="ARBA00022679"/>
    </source>
</evidence>
<dbReference type="NCBIfam" id="TIGR02074">
    <property type="entry name" value="PBP_1a_fam"/>
    <property type="match status" value="1"/>
</dbReference>
<comment type="similarity">
    <text evidence="2">In the C-terminal section; belongs to the transpeptidase family.</text>
</comment>
<comment type="similarity">
    <text evidence="3">In the N-terminal section; belongs to the glycosyltransferase 51 family.</text>
</comment>
<evidence type="ECO:0000256" key="3">
    <source>
        <dbReference type="ARBA" id="ARBA00007739"/>
    </source>
</evidence>
<feature type="region of interest" description="Disordered" evidence="17">
    <location>
        <begin position="1"/>
        <end position="36"/>
    </location>
</feature>
<evidence type="ECO:0000256" key="2">
    <source>
        <dbReference type="ARBA" id="ARBA00007090"/>
    </source>
</evidence>
<evidence type="ECO:0000259" key="19">
    <source>
        <dbReference type="Pfam" id="PF00905"/>
    </source>
</evidence>
<sequence>MPIKSLIPRRQRRTYGDINPNRQPERPVSRPRPPKRKPMRKIAFYLLILGAVGIIIGTILVAWASRDLPDPEKLSTRQVAQSTKIYDRTGTHLLYEVYQNQKRTVVELDQIAPLAIKATIAIEDKHFYEHSGIRLISIFRAGFNNLIGRQTGSGGASTLTQQLVKNAVVGDEHSYFRKIKEAIMSMRLERKYSKDQILKMYLNEIPYGSTNYGIEAASQSYFKKSAKDLTLAEAATIAALPQQPSRFLNNLDLLKTRRDITLNLMLEQNYITEEEKNEAEKTPLVIEARAGIMDAPHFVLYVKQLLADRYGEKTIDQSGWKVITTLDYDKQKIAETAVKELGDKFAKEANANNAALVAIDPKTGQILSMIGSRDYFNDEIAGQYNVAVLGKRQPGSSFKPFVYTAAFEQGYTPETVLYDVETNFEMRSDGTAYAPKNYDGKEYGLVTMRQALQGSLNIPAVKTLYLVGDEKMKEYAKKFGYTTLTGDYGLSLVLGGGEVNLLEHTNAYATLANEGKYIPNSTILKIIDNQGTTIFEWQEIQPQEAIKPELAALTSSVLSDNKARAFIFGINNTLTLPDRPIAAKTGTTNDYKDAWTMGYVPSLAAGVWVGNTTPSPMKGGGNMLAGQIWNRFMKESLANTPIETFPIPPPNIATKPVLRGAVGSIKLKLNNLNGKIATTSTPENLIVEKEYLPPHTILHYVIKDNPMGPTPTNPADDQQYTNWENALNEWVGRQQQIGKGITFSEPPTELDDFQTSPELAPVVEFLYPTGDKILNDRQIEIRVEATSPRGVSEIHYKLDGNPIGSSHEFPFTISYYAKYLPKGTHTLTAVAIDDIGNSTAKEIAFDLQAEFDSPEFNWFDQSPLAIKSEEFPRAMSVTPFRWNEIKDIKIYLISSNENKKLIYTFDHNDQLVMDKITFVWKNAPIKDSWTLSGVMTDENGKQITKNLEIIIE</sequence>
<evidence type="ECO:0000256" key="17">
    <source>
        <dbReference type="SAM" id="MobiDB-lite"/>
    </source>
</evidence>
<dbReference type="InterPro" id="IPR013783">
    <property type="entry name" value="Ig-like_fold"/>
</dbReference>
<evidence type="ECO:0000256" key="9">
    <source>
        <dbReference type="ARBA" id="ARBA00022801"/>
    </source>
</evidence>
<evidence type="ECO:0000256" key="13">
    <source>
        <dbReference type="ARBA" id="ARBA00023268"/>
    </source>
</evidence>
<comment type="subcellular location">
    <subcellularLocation>
        <location evidence="1">Cell membrane</location>
    </subcellularLocation>
</comment>
<comment type="catalytic activity">
    <reaction evidence="16">
        <text>[GlcNAc-(1-&gt;4)-Mur2Ac(oyl-L-Ala-gamma-D-Glu-L-Lys-D-Ala-D-Ala)](n)-di-trans,octa-cis-undecaprenyl diphosphate + beta-D-GlcNAc-(1-&gt;4)-Mur2Ac(oyl-L-Ala-gamma-D-Glu-L-Lys-D-Ala-D-Ala)-di-trans,octa-cis-undecaprenyl diphosphate = [GlcNAc-(1-&gt;4)-Mur2Ac(oyl-L-Ala-gamma-D-Glu-L-Lys-D-Ala-D-Ala)](n+1)-di-trans,octa-cis-undecaprenyl diphosphate + di-trans,octa-cis-undecaprenyl diphosphate + H(+)</text>
        <dbReference type="Rhea" id="RHEA:23708"/>
        <dbReference type="Rhea" id="RHEA-COMP:9602"/>
        <dbReference type="Rhea" id="RHEA-COMP:9603"/>
        <dbReference type="ChEBI" id="CHEBI:15378"/>
        <dbReference type="ChEBI" id="CHEBI:58405"/>
        <dbReference type="ChEBI" id="CHEBI:60033"/>
        <dbReference type="ChEBI" id="CHEBI:78435"/>
        <dbReference type="EC" id="2.4.99.28"/>
    </reaction>
</comment>
<dbReference type="GO" id="GO:0071555">
    <property type="term" value="P:cell wall organization"/>
    <property type="evidence" value="ECO:0007669"/>
    <property type="project" value="UniProtKB-KW"/>
</dbReference>
<evidence type="ECO:0000313" key="22">
    <source>
        <dbReference type="Proteomes" id="UP000231426"/>
    </source>
</evidence>
<evidence type="ECO:0000256" key="5">
    <source>
        <dbReference type="ARBA" id="ARBA00022645"/>
    </source>
</evidence>
<feature type="domain" description="Penicillin-binding protein transpeptidase" evidence="19">
    <location>
        <begin position="355"/>
        <end position="634"/>
    </location>
</feature>
<dbReference type="GO" id="GO:0009252">
    <property type="term" value="P:peptidoglycan biosynthetic process"/>
    <property type="evidence" value="ECO:0007669"/>
    <property type="project" value="UniProtKB-KW"/>
</dbReference>
<keyword evidence="13" id="KW-0511">Multifunctional enzyme</keyword>
<dbReference type="InterPro" id="IPR050396">
    <property type="entry name" value="Glycosyltr_51/Transpeptidase"/>
</dbReference>
<evidence type="ECO:0000313" key="21">
    <source>
        <dbReference type="EMBL" id="PIT88552.1"/>
    </source>
</evidence>
<keyword evidence="10" id="KW-0133">Cell shape</keyword>
<dbReference type="Gene3D" id="1.10.3810.10">
    <property type="entry name" value="Biosynthetic peptidoglycan transglycosylase-like"/>
    <property type="match status" value="1"/>
</dbReference>
<dbReference type="GO" id="GO:0030288">
    <property type="term" value="C:outer membrane-bounded periplasmic space"/>
    <property type="evidence" value="ECO:0007669"/>
    <property type="project" value="TreeGrafter"/>
</dbReference>
<dbReference type="Proteomes" id="UP000231426">
    <property type="component" value="Unassembled WGS sequence"/>
</dbReference>
<evidence type="ECO:0000256" key="11">
    <source>
        <dbReference type="ARBA" id="ARBA00022984"/>
    </source>
</evidence>
<evidence type="ECO:0000259" key="20">
    <source>
        <dbReference type="Pfam" id="PF00912"/>
    </source>
</evidence>
<dbReference type="GO" id="GO:0008955">
    <property type="term" value="F:peptidoglycan glycosyltransferase activity"/>
    <property type="evidence" value="ECO:0007669"/>
    <property type="project" value="UniProtKB-EC"/>
</dbReference>
<dbReference type="AlphaFoldDB" id="A0A2M6W6X1"/>
<dbReference type="InterPro" id="IPR012338">
    <property type="entry name" value="Beta-lactam/transpept-like"/>
</dbReference>
<dbReference type="InterPro" id="IPR036950">
    <property type="entry name" value="PBP_transglycosylase"/>
</dbReference>
<keyword evidence="18" id="KW-1133">Transmembrane helix</keyword>
<dbReference type="Gene3D" id="3.40.710.10">
    <property type="entry name" value="DD-peptidase/beta-lactamase superfamily"/>
    <property type="match status" value="1"/>
</dbReference>
<comment type="caution">
    <text evidence="21">The sequence shown here is derived from an EMBL/GenBank/DDBJ whole genome shotgun (WGS) entry which is preliminary data.</text>
</comment>
<keyword evidence="9" id="KW-0378">Hydrolase</keyword>
<dbReference type="Pfam" id="PF00912">
    <property type="entry name" value="Transgly"/>
    <property type="match status" value="1"/>
</dbReference>
<name>A0A2M6W6X1_9BACT</name>
<protein>
    <submittedName>
        <fullName evidence="21">Penicillin-binding protein</fullName>
    </submittedName>
</protein>
<keyword evidence="11" id="KW-0573">Peptidoglycan synthesis</keyword>
<evidence type="ECO:0000256" key="10">
    <source>
        <dbReference type="ARBA" id="ARBA00022960"/>
    </source>
</evidence>
<evidence type="ECO:0000256" key="4">
    <source>
        <dbReference type="ARBA" id="ARBA00022475"/>
    </source>
</evidence>
<keyword evidence="18" id="KW-0812">Transmembrane</keyword>
<dbReference type="GO" id="GO:0008658">
    <property type="term" value="F:penicillin binding"/>
    <property type="evidence" value="ECO:0007669"/>
    <property type="project" value="InterPro"/>
</dbReference>
<dbReference type="EMBL" id="PFBV01000003">
    <property type="protein sequence ID" value="PIT88552.1"/>
    <property type="molecule type" value="Genomic_DNA"/>
</dbReference>
<comment type="catalytic activity">
    <reaction evidence="15">
        <text>Preferential cleavage: (Ac)2-L-Lys-D-Ala-|-D-Ala. Also transpeptidation of peptidyl-alanyl moieties that are N-acyl substituents of D-alanine.</text>
        <dbReference type="EC" id="3.4.16.4"/>
    </reaction>
</comment>
<feature type="domain" description="Glycosyl transferase family 51" evidence="20">
    <location>
        <begin position="94"/>
        <end position="265"/>
    </location>
</feature>
<evidence type="ECO:0000256" key="14">
    <source>
        <dbReference type="ARBA" id="ARBA00023316"/>
    </source>
</evidence>
<keyword evidence="8" id="KW-0808">Transferase</keyword>
<proteinExistence type="inferred from homology"/>
<evidence type="ECO:0000256" key="7">
    <source>
        <dbReference type="ARBA" id="ARBA00022676"/>
    </source>
</evidence>
<dbReference type="InterPro" id="IPR001460">
    <property type="entry name" value="PCN-bd_Tpept"/>
</dbReference>
<dbReference type="SUPFAM" id="SSF56601">
    <property type="entry name" value="beta-lactamase/transpeptidase-like"/>
    <property type="match status" value="1"/>
</dbReference>
<evidence type="ECO:0000256" key="15">
    <source>
        <dbReference type="ARBA" id="ARBA00034000"/>
    </source>
</evidence>
<dbReference type="PANTHER" id="PTHR32282">
    <property type="entry name" value="BINDING PROTEIN TRANSPEPTIDASE, PUTATIVE-RELATED"/>
    <property type="match status" value="1"/>
</dbReference>
<dbReference type="GO" id="GO:0008360">
    <property type="term" value="P:regulation of cell shape"/>
    <property type="evidence" value="ECO:0007669"/>
    <property type="project" value="UniProtKB-KW"/>
</dbReference>
<dbReference type="InterPro" id="IPR023346">
    <property type="entry name" value="Lysozyme-like_dom_sf"/>
</dbReference>
<keyword evidence="12 18" id="KW-0472">Membrane</keyword>
<dbReference type="Pfam" id="PF00905">
    <property type="entry name" value="Transpeptidase"/>
    <property type="match status" value="1"/>
</dbReference>
<dbReference type="Pfam" id="PF17957">
    <property type="entry name" value="Big_7"/>
    <property type="match status" value="1"/>
</dbReference>
<evidence type="ECO:0000256" key="12">
    <source>
        <dbReference type="ARBA" id="ARBA00023136"/>
    </source>
</evidence>
<dbReference type="GO" id="GO:0006508">
    <property type="term" value="P:proteolysis"/>
    <property type="evidence" value="ECO:0007669"/>
    <property type="project" value="UniProtKB-KW"/>
</dbReference>
<gene>
    <name evidence="21" type="ORF">COU29_02110</name>
</gene>
<dbReference type="GO" id="GO:0005886">
    <property type="term" value="C:plasma membrane"/>
    <property type="evidence" value="ECO:0007669"/>
    <property type="project" value="UniProtKB-SubCell"/>
</dbReference>
<keyword evidence="6" id="KW-0645">Protease</keyword>
<dbReference type="GO" id="GO:0009002">
    <property type="term" value="F:serine-type D-Ala-D-Ala carboxypeptidase activity"/>
    <property type="evidence" value="ECO:0007669"/>
    <property type="project" value="UniProtKB-EC"/>
</dbReference>
<evidence type="ECO:0000256" key="16">
    <source>
        <dbReference type="ARBA" id="ARBA00049902"/>
    </source>
</evidence>
<evidence type="ECO:0000256" key="1">
    <source>
        <dbReference type="ARBA" id="ARBA00004236"/>
    </source>
</evidence>
<dbReference type="PANTHER" id="PTHR32282:SF11">
    <property type="entry name" value="PENICILLIN-BINDING PROTEIN 1B"/>
    <property type="match status" value="1"/>
</dbReference>
<keyword evidence="7" id="KW-0328">Glycosyltransferase</keyword>
<accession>A0A2M6W6X1</accession>
<evidence type="ECO:0000256" key="6">
    <source>
        <dbReference type="ARBA" id="ARBA00022670"/>
    </source>
</evidence>
<evidence type="ECO:0000256" key="18">
    <source>
        <dbReference type="SAM" id="Phobius"/>
    </source>
</evidence>
<dbReference type="FunFam" id="1.10.3810.10:FF:000001">
    <property type="entry name" value="Penicillin-binding protein 1A"/>
    <property type="match status" value="1"/>
</dbReference>
<dbReference type="InterPro" id="IPR001264">
    <property type="entry name" value="Glyco_trans_51"/>
</dbReference>
<keyword evidence="4" id="KW-1003">Cell membrane</keyword>
<dbReference type="SUPFAM" id="SSF53955">
    <property type="entry name" value="Lysozyme-like"/>
    <property type="match status" value="1"/>
</dbReference>